<evidence type="ECO:0000256" key="5">
    <source>
        <dbReference type="ARBA" id="ARBA00023136"/>
    </source>
</evidence>
<evidence type="ECO:0000256" key="2">
    <source>
        <dbReference type="ARBA" id="ARBA00022787"/>
    </source>
</evidence>
<comment type="caution">
    <text evidence="8">The sequence shown here is derived from an EMBL/GenBank/DDBJ whole genome shotgun (WGS) entry which is preliminary data.</text>
</comment>
<keyword evidence="4" id="KW-0496">Mitochondrion</keyword>
<evidence type="ECO:0000256" key="4">
    <source>
        <dbReference type="ARBA" id="ARBA00023128"/>
    </source>
</evidence>
<keyword evidence="3" id="KW-0175">Coiled coil</keyword>
<comment type="subcellular location">
    <subcellularLocation>
        <location evidence="1">Mitochondrion outer membrane</location>
        <topology evidence="1">Peripheral membrane protein</topology>
        <orientation evidence="1">Cytoplasmic side</orientation>
    </subcellularLocation>
</comment>
<evidence type="ECO:0000256" key="1">
    <source>
        <dbReference type="ARBA" id="ARBA00004570"/>
    </source>
</evidence>
<feature type="region of interest" description="Disordered" evidence="7">
    <location>
        <begin position="233"/>
        <end position="301"/>
    </location>
</feature>
<dbReference type="SUPFAM" id="SSF50978">
    <property type="entry name" value="WD40 repeat-like"/>
    <property type="match status" value="1"/>
</dbReference>
<feature type="repeat" description="WD" evidence="6">
    <location>
        <begin position="72"/>
        <end position="103"/>
    </location>
</feature>
<organism evidence="8 9">
    <name type="scientific">Prorocentrum cordatum</name>
    <dbReference type="NCBI Taxonomy" id="2364126"/>
    <lineage>
        <taxon>Eukaryota</taxon>
        <taxon>Sar</taxon>
        <taxon>Alveolata</taxon>
        <taxon>Dinophyceae</taxon>
        <taxon>Prorocentrales</taxon>
        <taxon>Prorocentraceae</taxon>
        <taxon>Prorocentrum</taxon>
    </lineage>
</organism>
<protein>
    <submittedName>
        <fullName evidence="8">Uncharacterized protein</fullName>
    </submittedName>
</protein>
<dbReference type="EMBL" id="CAUYUJ010002425">
    <property type="protein sequence ID" value="CAK0800728.1"/>
    <property type="molecule type" value="Genomic_DNA"/>
</dbReference>
<evidence type="ECO:0000256" key="7">
    <source>
        <dbReference type="SAM" id="MobiDB-lite"/>
    </source>
</evidence>
<name>A0ABN9QBC3_9DINO</name>
<feature type="repeat" description="WD" evidence="6">
    <location>
        <begin position="120"/>
        <end position="154"/>
    </location>
</feature>
<keyword evidence="6" id="KW-0853">WD repeat</keyword>
<evidence type="ECO:0000256" key="6">
    <source>
        <dbReference type="PROSITE-ProRule" id="PRU00221"/>
    </source>
</evidence>
<dbReference type="PANTHER" id="PTHR19855:SF28">
    <property type="entry name" value="CCR4-ASSOCIATED FACTOR 4"/>
    <property type="match status" value="1"/>
</dbReference>
<accession>A0ABN9QBC3</accession>
<dbReference type="PROSITE" id="PS51257">
    <property type="entry name" value="PROKAR_LIPOPROTEIN"/>
    <property type="match status" value="1"/>
</dbReference>
<dbReference type="PROSITE" id="PS50294">
    <property type="entry name" value="WD_REPEATS_REGION"/>
    <property type="match status" value="2"/>
</dbReference>
<evidence type="ECO:0000313" key="9">
    <source>
        <dbReference type="Proteomes" id="UP001189429"/>
    </source>
</evidence>
<dbReference type="SMART" id="SM00320">
    <property type="entry name" value="WD40"/>
    <property type="match status" value="4"/>
</dbReference>
<sequence>MIRGSSATAVQDVSMKELPAGATASALSCVFEDATRQPCICAGSKDGSLRLFEWTTTMVDGRNELAEASPPLLGHSDQVTAVCADSGLGVVVSASLDRTLRVWGRSMESSGPARLRRRICQGHTGSIRVLSADLHRGRAASGSMDETVRIWSLQANPVGFNSSAEPGECLGTLALPAGRGSPQELLACFASGQAAAVSRSGDLLLWDLERMQRVAHVGGHRGCVFAVQLKGPPGAAGRSPAWLPRPSRTEGPAADAFGTGSKSTASLRSAAADERDPNGLVAQRLPTAAWTRGPGWSRWPG</sequence>
<dbReference type="InterPro" id="IPR001680">
    <property type="entry name" value="WD40_rpt"/>
</dbReference>
<evidence type="ECO:0000313" key="8">
    <source>
        <dbReference type="EMBL" id="CAK0800728.1"/>
    </source>
</evidence>
<evidence type="ECO:0000256" key="3">
    <source>
        <dbReference type="ARBA" id="ARBA00023054"/>
    </source>
</evidence>
<gene>
    <name evidence="8" type="ORF">PCOR1329_LOCUS8793</name>
</gene>
<dbReference type="Pfam" id="PF00400">
    <property type="entry name" value="WD40"/>
    <property type="match status" value="2"/>
</dbReference>
<dbReference type="Gene3D" id="2.130.10.10">
    <property type="entry name" value="YVTN repeat-like/Quinoprotein amine dehydrogenase"/>
    <property type="match status" value="1"/>
</dbReference>
<keyword evidence="2" id="KW-1000">Mitochondrion outer membrane</keyword>
<dbReference type="PANTHER" id="PTHR19855">
    <property type="entry name" value="WD40 REPEAT PROTEIN 12, 37"/>
    <property type="match status" value="1"/>
</dbReference>
<reference evidence="8" key="1">
    <citation type="submission" date="2023-10" db="EMBL/GenBank/DDBJ databases">
        <authorList>
            <person name="Chen Y."/>
            <person name="Shah S."/>
            <person name="Dougan E. K."/>
            <person name="Thang M."/>
            <person name="Chan C."/>
        </authorList>
    </citation>
    <scope>NUCLEOTIDE SEQUENCE [LARGE SCALE GENOMIC DNA]</scope>
</reference>
<proteinExistence type="predicted"/>
<dbReference type="InterPro" id="IPR015943">
    <property type="entry name" value="WD40/YVTN_repeat-like_dom_sf"/>
</dbReference>
<dbReference type="PROSITE" id="PS50082">
    <property type="entry name" value="WD_REPEATS_2"/>
    <property type="match status" value="2"/>
</dbReference>
<dbReference type="Proteomes" id="UP001189429">
    <property type="component" value="Unassembled WGS sequence"/>
</dbReference>
<keyword evidence="9" id="KW-1185">Reference proteome</keyword>
<dbReference type="InterPro" id="IPR036322">
    <property type="entry name" value="WD40_repeat_dom_sf"/>
</dbReference>
<keyword evidence="5" id="KW-0472">Membrane</keyword>